<evidence type="ECO:0000256" key="2">
    <source>
        <dbReference type="SAM" id="Phobius"/>
    </source>
</evidence>
<feature type="transmembrane region" description="Helical" evidence="2">
    <location>
        <begin position="272"/>
        <end position="290"/>
    </location>
</feature>
<keyword evidence="2" id="KW-1133">Transmembrane helix</keyword>
<proteinExistence type="predicted"/>
<evidence type="ECO:0000313" key="5">
    <source>
        <dbReference type="Proteomes" id="UP001470230"/>
    </source>
</evidence>
<evidence type="ECO:0000313" key="4">
    <source>
        <dbReference type="EMBL" id="KAK8899944.1"/>
    </source>
</evidence>
<gene>
    <name evidence="4" type="ORF">M9Y10_002267</name>
</gene>
<dbReference type="InterPro" id="IPR002656">
    <property type="entry name" value="Acyl_transf_3_dom"/>
</dbReference>
<keyword evidence="2" id="KW-0472">Membrane</keyword>
<feature type="transmembrane region" description="Helical" evidence="2">
    <location>
        <begin position="212"/>
        <end position="230"/>
    </location>
</feature>
<keyword evidence="5" id="KW-1185">Reference proteome</keyword>
<feature type="transmembrane region" description="Helical" evidence="2">
    <location>
        <begin position="98"/>
        <end position="116"/>
    </location>
</feature>
<organism evidence="4 5">
    <name type="scientific">Tritrichomonas musculus</name>
    <dbReference type="NCBI Taxonomy" id="1915356"/>
    <lineage>
        <taxon>Eukaryota</taxon>
        <taxon>Metamonada</taxon>
        <taxon>Parabasalia</taxon>
        <taxon>Tritrichomonadida</taxon>
        <taxon>Tritrichomonadidae</taxon>
        <taxon>Tritrichomonas</taxon>
    </lineage>
</organism>
<feature type="transmembrane region" description="Helical" evidence="2">
    <location>
        <begin position="242"/>
        <end position="260"/>
    </location>
</feature>
<evidence type="ECO:0000259" key="3">
    <source>
        <dbReference type="Pfam" id="PF01757"/>
    </source>
</evidence>
<feature type="domain" description="Acyltransferase 3" evidence="3">
    <location>
        <begin position="6"/>
        <end position="284"/>
    </location>
</feature>
<feature type="transmembrane region" description="Helical" evidence="2">
    <location>
        <begin position="158"/>
        <end position="176"/>
    </location>
</feature>
<keyword evidence="2" id="KW-0812">Transmembrane</keyword>
<name>A0ABR2L9D9_9EUKA</name>
<sequence length="355" mass="43105">MDMVYPKYKDAQSFYISRIVRIYPCYWFAAASEYFVQKFHLNYYYLPIDWKKMRQPIARLIQFSNIFLLGKDDVFFLFQDEKNKIHWITTKEKNILNYYLMVFPSWSLGIFMKFYLLLPILAKMRSRYLFLIFLFSFFMRAYFYSIKKMNFDPYNYRFFPFEISFFIIGQLINRFYSKYQYLYDQIDHSYLPVLLISFFMILYDHFFSFLGLQFLPLLMMFFIPYLFHISQNSIIDKKLGNIVYYIYIWQTIVVSIINKILPKALISGSKFLPIEILFSLFFSILFDELIQKYINRKFKPHFVENYLCGNAIKNISNLSNEEYDIRESTQFVTVNNNDKNNNNSFSDGNSDSDSR</sequence>
<dbReference type="EMBL" id="JAPFFF010000001">
    <property type="protein sequence ID" value="KAK8899944.1"/>
    <property type="molecule type" value="Genomic_DNA"/>
</dbReference>
<feature type="transmembrane region" description="Helical" evidence="2">
    <location>
        <begin position="128"/>
        <end position="146"/>
    </location>
</feature>
<comment type="caution">
    <text evidence="4">The sequence shown here is derived from an EMBL/GenBank/DDBJ whole genome shotgun (WGS) entry which is preliminary data.</text>
</comment>
<evidence type="ECO:0000256" key="1">
    <source>
        <dbReference type="SAM" id="MobiDB-lite"/>
    </source>
</evidence>
<protein>
    <recommendedName>
        <fullName evidence="3">Acyltransferase 3 domain-containing protein</fullName>
    </recommendedName>
</protein>
<feature type="region of interest" description="Disordered" evidence="1">
    <location>
        <begin position="335"/>
        <end position="355"/>
    </location>
</feature>
<accession>A0ABR2L9D9</accession>
<reference evidence="4 5" key="1">
    <citation type="submission" date="2024-04" db="EMBL/GenBank/DDBJ databases">
        <title>Tritrichomonas musculus Genome.</title>
        <authorList>
            <person name="Alves-Ferreira E."/>
            <person name="Grigg M."/>
            <person name="Lorenzi H."/>
            <person name="Galac M."/>
        </authorList>
    </citation>
    <scope>NUCLEOTIDE SEQUENCE [LARGE SCALE GENOMIC DNA]</scope>
    <source>
        <strain evidence="4 5">EAF2021</strain>
    </source>
</reference>
<dbReference type="Pfam" id="PF01757">
    <property type="entry name" value="Acyl_transf_3"/>
    <property type="match status" value="1"/>
</dbReference>
<dbReference type="Proteomes" id="UP001470230">
    <property type="component" value="Unassembled WGS sequence"/>
</dbReference>